<keyword evidence="2" id="KW-0677">Repeat</keyword>
<proteinExistence type="predicted"/>
<dbReference type="Pfam" id="PF07679">
    <property type="entry name" value="I-set"/>
    <property type="match status" value="1"/>
</dbReference>
<accession>A0AAV3Y278</accession>
<dbReference type="EMBL" id="BLXT01000383">
    <property type="protein sequence ID" value="GFN76368.1"/>
    <property type="molecule type" value="Genomic_DNA"/>
</dbReference>
<dbReference type="FunFam" id="2.60.40.10:FF:000032">
    <property type="entry name" value="palladin isoform X1"/>
    <property type="match status" value="1"/>
</dbReference>
<evidence type="ECO:0000256" key="2">
    <source>
        <dbReference type="ARBA" id="ARBA00022737"/>
    </source>
</evidence>
<dbReference type="PANTHER" id="PTHR12231:SF253">
    <property type="entry name" value="DPR-INTERACTING PROTEIN ETA, ISOFORM B-RELATED"/>
    <property type="match status" value="1"/>
</dbReference>
<dbReference type="InterPro" id="IPR013098">
    <property type="entry name" value="Ig_I-set"/>
</dbReference>
<name>A0AAV3Y278_9GAST</name>
<dbReference type="GO" id="GO:0043005">
    <property type="term" value="C:neuron projection"/>
    <property type="evidence" value="ECO:0007669"/>
    <property type="project" value="TreeGrafter"/>
</dbReference>
<dbReference type="PROSITE" id="PS50835">
    <property type="entry name" value="IG_LIKE"/>
    <property type="match status" value="2"/>
</dbReference>
<dbReference type="Gene3D" id="2.60.40.10">
    <property type="entry name" value="Immunoglobulins"/>
    <property type="match status" value="3"/>
</dbReference>
<evidence type="ECO:0000259" key="6">
    <source>
        <dbReference type="PROSITE" id="PS50835"/>
    </source>
</evidence>
<sequence>MLYLLPKDMKVVWSDQWNTVLTFNGQTVIDDKRLSVDRAHDDEWNLRFDKVKYGDQGQYTCQVNTKPPILHIVLLTVIGLPEPTITWYKLPSLDDEEEGDEEEREIVERRRRKKKLERVGEKGEILIIHNVTRKCGGLYQCEANNNFPPIAKRVWDVRVAFEPDVKLANKRLGQSLGKDTVLECVVKGYPQASVFWSFDGRQVGSSTKHKLEILQDNPSQLTLNLHIHNIEPEDYGIYTCSANNAMGKAHRRMTLYEHKGRPRPPPTTPTVSTTSTTSKSTELLPETFKPHSIDRLTPVLPPKGRAGVGHNRHATIDTGYRQGRYNQQQTGPAASKHRNDKNSSPSLAKVPSTVILTVISLCTIFSNNMLGS</sequence>
<dbReference type="Proteomes" id="UP000735302">
    <property type="component" value="Unassembled WGS sequence"/>
</dbReference>
<dbReference type="SMART" id="SM00409">
    <property type="entry name" value="IG"/>
    <property type="match status" value="2"/>
</dbReference>
<dbReference type="CDD" id="cd00096">
    <property type="entry name" value="Ig"/>
    <property type="match status" value="2"/>
</dbReference>
<protein>
    <submittedName>
        <fullName evidence="7">Opioid-binding protein/cell adhesion molecule homolog</fullName>
    </submittedName>
</protein>
<evidence type="ECO:0000256" key="5">
    <source>
        <dbReference type="SAM" id="MobiDB-lite"/>
    </source>
</evidence>
<evidence type="ECO:0000313" key="7">
    <source>
        <dbReference type="EMBL" id="GFN76368.1"/>
    </source>
</evidence>
<reference evidence="7 8" key="1">
    <citation type="journal article" date="2021" name="Elife">
        <title>Chloroplast acquisition without the gene transfer in kleptoplastic sea slugs, Plakobranchus ocellatus.</title>
        <authorList>
            <person name="Maeda T."/>
            <person name="Takahashi S."/>
            <person name="Yoshida T."/>
            <person name="Shimamura S."/>
            <person name="Takaki Y."/>
            <person name="Nagai Y."/>
            <person name="Toyoda A."/>
            <person name="Suzuki Y."/>
            <person name="Arimoto A."/>
            <person name="Ishii H."/>
            <person name="Satoh N."/>
            <person name="Nishiyama T."/>
            <person name="Hasebe M."/>
            <person name="Maruyama T."/>
            <person name="Minagawa J."/>
            <person name="Obokata J."/>
            <person name="Shigenobu S."/>
        </authorList>
    </citation>
    <scope>NUCLEOTIDE SEQUENCE [LARGE SCALE GENOMIC DNA]</scope>
</reference>
<dbReference type="SMART" id="SM00408">
    <property type="entry name" value="IGc2"/>
    <property type="match status" value="2"/>
</dbReference>
<dbReference type="InterPro" id="IPR007110">
    <property type="entry name" value="Ig-like_dom"/>
</dbReference>
<feature type="compositionally biased region" description="Low complexity" evidence="5">
    <location>
        <begin position="269"/>
        <end position="281"/>
    </location>
</feature>
<comment type="caution">
    <text evidence="7">The sequence shown here is derived from an EMBL/GenBank/DDBJ whole genome shotgun (WGS) entry which is preliminary data.</text>
</comment>
<feature type="domain" description="Ig-like" evidence="6">
    <location>
        <begin position="54"/>
        <end position="146"/>
    </location>
</feature>
<keyword evidence="4" id="KW-0393">Immunoglobulin domain</keyword>
<keyword evidence="8" id="KW-1185">Reference proteome</keyword>
<evidence type="ECO:0000256" key="4">
    <source>
        <dbReference type="ARBA" id="ARBA00023319"/>
    </source>
</evidence>
<keyword evidence="3" id="KW-1015">Disulfide bond</keyword>
<dbReference type="AlphaFoldDB" id="A0AAV3Y278"/>
<dbReference type="PANTHER" id="PTHR12231">
    <property type="entry name" value="CTX-RELATED TYPE I TRANSMEMBRANE PROTEIN"/>
    <property type="match status" value="1"/>
</dbReference>
<dbReference type="InterPro" id="IPR036179">
    <property type="entry name" value="Ig-like_dom_sf"/>
</dbReference>
<dbReference type="InterPro" id="IPR003598">
    <property type="entry name" value="Ig_sub2"/>
</dbReference>
<dbReference type="InterPro" id="IPR003599">
    <property type="entry name" value="Ig_sub"/>
</dbReference>
<dbReference type="InterPro" id="IPR013783">
    <property type="entry name" value="Ig-like_fold"/>
</dbReference>
<dbReference type="InterPro" id="IPR051170">
    <property type="entry name" value="Neural/epithelial_adhesion"/>
</dbReference>
<gene>
    <name evidence="7" type="ORF">PoB_000287400</name>
</gene>
<evidence type="ECO:0000256" key="3">
    <source>
        <dbReference type="ARBA" id="ARBA00023157"/>
    </source>
</evidence>
<feature type="domain" description="Ig-like" evidence="6">
    <location>
        <begin position="163"/>
        <end position="254"/>
    </location>
</feature>
<organism evidence="7 8">
    <name type="scientific">Plakobranchus ocellatus</name>
    <dbReference type="NCBI Taxonomy" id="259542"/>
    <lineage>
        <taxon>Eukaryota</taxon>
        <taxon>Metazoa</taxon>
        <taxon>Spiralia</taxon>
        <taxon>Lophotrochozoa</taxon>
        <taxon>Mollusca</taxon>
        <taxon>Gastropoda</taxon>
        <taxon>Heterobranchia</taxon>
        <taxon>Euthyneura</taxon>
        <taxon>Panpulmonata</taxon>
        <taxon>Sacoglossa</taxon>
        <taxon>Placobranchoidea</taxon>
        <taxon>Plakobranchidae</taxon>
        <taxon>Plakobranchus</taxon>
    </lineage>
</organism>
<evidence type="ECO:0000313" key="8">
    <source>
        <dbReference type="Proteomes" id="UP000735302"/>
    </source>
</evidence>
<feature type="region of interest" description="Disordered" evidence="5">
    <location>
        <begin position="257"/>
        <end position="347"/>
    </location>
</feature>
<dbReference type="SUPFAM" id="SSF48726">
    <property type="entry name" value="Immunoglobulin"/>
    <property type="match status" value="3"/>
</dbReference>
<keyword evidence="1" id="KW-0732">Signal</keyword>
<evidence type="ECO:0000256" key="1">
    <source>
        <dbReference type="ARBA" id="ARBA00022729"/>
    </source>
</evidence>